<dbReference type="KEGG" id="nfi:NFIA_059670"/>
<dbReference type="HOGENOM" id="CLU_062454_2_0_1"/>
<keyword evidence="3" id="KW-1185">Reference proteome</keyword>
<name>A1DP91_NEOFI</name>
<feature type="region of interest" description="Disordered" evidence="1">
    <location>
        <begin position="1"/>
        <end position="22"/>
    </location>
</feature>
<evidence type="ECO:0000313" key="2">
    <source>
        <dbReference type="EMBL" id="EAW16612.1"/>
    </source>
</evidence>
<dbReference type="Proteomes" id="UP000006702">
    <property type="component" value="Unassembled WGS sequence"/>
</dbReference>
<evidence type="ECO:0000313" key="3">
    <source>
        <dbReference type="Proteomes" id="UP000006702"/>
    </source>
</evidence>
<dbReference type="OrthoDB" id="76567at2759"/>
<dbReference type="RefSeq" id="XP_001258509.1">
    <property type="nucleotide sequence ID" value="XM_001258508.1"/>
</dbReference>
<sequence>MSSDSMHSRPRRGRTPTDPTQFPQRFFLKVKNDILSVNGPGFLSYTNIEPEIGSQVAISLDCDKEIEERSVYINFNSVSKEFHVTMPTGLHMSVLPWLKNEFALAGQSGFFSVRENSSLPMSSGTRFDSFAPPYAMSFKEPDAYIQPKRLPLPTVVFEVGYSESYPRLLRDKDLWVNVVILIKWSLLAQSRIKGRVEAWRKNQPAPLTFVRGFPLQFL</sequence>
<dbReference type="GeneID" id="4585025"/>
<dbReference type="EMBL" id="DS027698">
    <property type="protein sequence ID" value="EAW16612.1"/>
    <property type="molecule type" value="Genomic_DNA"/>
</dbReference>
<protein>
    <submittedName>
        <fullName evidence="2">Uncharacterized protein</fullName>
    </submittedName>
</protein>
<dbReference type="VEuPathDB" id="FungiDB:NFIA_059670"/>
<evidence type="ECO:0000256" key="1">
    <source>
        <dbReference type="SAM" id="MobiDB-lite"/>
    </source>
</evidence>
<accession>A1DP91</accession>
<dbReference type="OMA" id="VILIKWD"/>
<organism evidence="2 3">
    <name type="scientific">Neosartorya fischeri (strain ATCC 1020 / DSM 3700 / CBS 544.65 / FGSC A1164 / JCM 1740 / NRRL 181 / WB 181)</name>
    <name type="common">Aspergillus fischerianus</name>
    <dbReference type="NCBI Taxonomy" id="331117"/>
    <lineage>
        <taxon>Eukaryota</taxon>
        <taxon>Fungi</taxon>
        <taxon>Dikarya</taxon>
        <taxon>Ascomycota</taxon>
        <taxon>Pezizomycotina</taxon>
        <taxon>Eurotiomycetes</taxon>
        <taxon>Eurotiomycetidae</taxon>
        <taxon>Eurotiales</taxon>
        <taxon>Aspergillaceae</taxon>
        <taxon>Aspergillus</taxon>
        <taxon>Aspergillus subgen. Fumigati</taxon>
    </lineage>
</organism>
<proteinExistence type="predicted"/>
<dbReference type="AlphaFoldDB" id="A1DP91"/>
<gene>
    <name evidence="2" type="ORF">NFIA_059670</name>
</gene>
<reference evidence="3" key="1">
    <citation type="journal article" date="2008" name="PLoS Genet.">
        <title>Genomic islands in the pathogenic filamentous fungus Aspergillus fumigatus.</title>
        <authorList>
            <person name="Fedorova N.D."/>
            <person name="Khaldi N."/>
            <person name="Joardar V.S."/>
            <person name="Maiti R."/>
            <person name="Amedeo P."/>
            <person name="Anderson M.J."/>
            <person name="Crabtree J."/>
            <person name="Silva J.C."/>
            <person name="Badger J.H."/>
            <person name="Albarraq A."/>
            <person name="Angiuoli S."/>
            <person name="Bussey H."/>
            <person name="Bowyer P."/>
            <person name="Cotty P.J."/>
            <person name="Dyer P.S."/>
            <person name="Egan A."/>
            <person name="Galens K."/>
            <person name="Fraser-Liggett C.M."/>
            <person name="Haas B.J."/>
            <person name="Inman J.M."/>
            <person name="Kent R."/>
            <person name="Lemieux S."/>
            <person name="Malavazi I."/>
            <person name="Orvis J."/>
            <person name="Roemer T."/>
            <person name="Ronning C.M."/>
            <person name="Sundaram J.P."/>
            <person name="Sutton G."/>
            <person name="Turner G."/>
            <person name="Venter J.C."/>
            <person name="White O.R."/>
            <person name="Whitty B.R."/>
            <person name="Youngman P."/>
            <person name="Wolfe K.H."/>
            <person name="Goldman G.H."/>
            <person name="Wortman J.R."/>
            <person name="Jiang B."/>
            <person name="Denning D.W."/>
            <person name="Nierman W.C."/>
        </authorList>
    </citation>
    <scope>NUCLEOTIDE SEQUENCE [LARGE SCALE GENOMIC DNA]</scope>
    <source>
        <strain evidence="3">ATCC 1020 / DSM 3700 / CBS 544.65 / FGSC A1164 / JCM 1740 / NRRL 181 / WB 181</strain>
    </source>
</reference>